<dbReference type="EMBL" id="AMEM01000022">
    <property type="protein sequence ID" value="EKX89782.1"/>
    <property type="molecule type" value="Genomic_DNA"/>
</dbReference>
<dbReference type="InterPro" id="IPR049829">
    <property type="entry name" value="MptA/B-like"/>
</dbReference>
<dbReference type="AlphaFoldDB" id="L1MEX3"/>
<reference evidence="10 11" key="1">
    <citation type="submission" date="2012-05" db="EMBL/GenBank/DDBJ databases">
        <authorList>
            <person name="Weinstock G."/>
            <person name="Sodergren E."/>
            <person name="Lobos E.A."/>
            <person name="Fulton L."/>
            <person name="Fulton R."/>
            <person name="Courtney L."/>
            <person name="Fronick C."/>
            <person name="O'Laughlin M."/>
            <person name="Godfrey J."/>
            <person name="Wilson R.M."/>
            <person name="Miner T."/>
            <person name="Farmer C."/>
            <person name="Delehaunty K."/>
            <person name="Cordes M."/>
            <person name="Minx P."/>
            <person name="Tomlinson C."/>
            <person name="Chen J."/>
            <person name="Wollam A."/>
            <person name="Pepin K.H."/>
            <person name="Bhonagiri V."/>
            <person name="Zhang X."/>
            <person name="Suruliraj S."/>
            <person name="Warren W."/>
            <person name="Mitreva M."/>
            <person name="Mardis E.R."/>
            <person name="Wilson R.K."/>
        </authorList>
    </citation>
    <scope>NUCLEOTIDE SEQUENCE [LARGE SCALE GENOMIC DNA]</scope>
    <source>
        <strain evidence="10 11">F0235</strain>
    </source>
</reference>
<evidence type="ECO:0000256" key="4">
    <source>
        <dbReference type="ARBA" id="ARBA00022692"/>
    </source>
</evidence>
<protein>
    <recommendedName>
        <fullName evidence="8">Alpha-(1-&gt;6)-mannopyranosyltransferase A</fullName>
    </recommendedName>
</protein>
<keyword evidence="3" id="KW-0808">Transferase</keyword>
<dbReference type="HOGENOM" id="CLU_023913_1_0_11"/>
<feature type="transmembrane region" description="Helical" evidence="9">
    <location>
        <begin position="219"/>
        <end position="242"/>
    </location>
</feature>
<dbReference type="NCBIfam" id="NF038066">
    <property type="entry name" value="MptB"/>
    <property type="match status" value="1"/>
</dbReference>
<feature type="transmembrane region" description="Helical" evidence="9">
    <location>
        <begin position="42"/>
        <end position="70"/>
    </location>
</feature>
<dbReference type="RefSeq" id="WP_006063914.1">
    <property type="nucleotide sequence ID" value="NZ_KB290831.1"/>
</dbReference>
<feature type="transmembrane region" description="Helical" evidence="9">
    <location>
        <begin position="396"/>
        <end position="418"/>
    </location>
</feature>
<comment type="caution">
    <text evidence="10">The sequence shown here is derived from an EMBL/GenBank/DDBJ whole genome shotgun (WGS) entry which is preliminary data.</text>
</comment>
<sequence>MMMKVFRTPLWLGVIGATVLAIGSYGGGAVRYRGGVLDALGWSFLAFGHGAGMFNALFGVGIVLIVVTWAQLGRSLFSTPDAVTADSIQRCVWAWIIPLIFAAPMLSRDVYSYLMQGAMQRDGFDPYSEGVSVNPGPMMLEVSHDWRNTTTPYGPLHLGIGNVITTIVGDNVTLGVVLYKLVSIAGFALIMWSVPAIARLLGGNPALAMWLGVANPVMYLHLIGGMHNESLMVGLVCAGLLLALRRRYVVGVALIGVAVALKATAIIAMPFVVWMLMRFIAAKWDGRRYPLAFVLAGLWVAVETMVAITVVTILSGSSWGWVSQLSGNSKVINPLAFPSLLASVATPFAIYINDDITFNQVLGWCRVICQVLMLAGLVVVWWRYRRTDQDAIKGTTAAYGVAVVFNTVTLPWYYTSLLSLIGTFQPSRRLVVWTTGLSILVALMFTGSGNHKFYDIPWVAAAVLASYLLTRYIFGRHNIPTQGSAAKTPEPAPAA</sequence>
<evidence type="ECO:0000256" key="7">
    <source>
        <dbReference type="ARBA" id="ARBA00043987"/>
    </source>
</evidence>
<dbReference type="NCBIfam" id="TIGR03459">
    <property type="entry name" value="crt_membr"/>
    <property type="match status" value="1"/>
</dbReference>
<dbReference type="GO" id="GO:0016757">
    <property type="term" value="F:glycosyltransferase activity"/>
    <property type="evidence" value="ECO:0007669"/>
    <property type="project" value="UniProtKB-KW"/>
</dbReference>
<dbReference type="STRING" id="1035195.HMPREF9997_01685"/>
<evidence type="ECO:0000256" key="1">
    <source>
        <dbReference type="ARBA" id="ARBA00004141"/>
    </source>
</evidence>
<dbReference type="InterPro" id="IPR017822">
    <property type="entry name" value="MptA-like"/>
</dbReference>
<dbReference type="GO" id="GO:0016020">
    <property type="term" value="C:membrane"/>
    <property type="evidence" value="ECO:0007669"/>
    <property type="project" value="UniProtKB-SubCell"/>
</dbReference>
<evidence type="ECO:0000256" key="5">
    <source>
        <dbReference type="ARBA" id="ARBA00022989"/>
    </source>
</evidence>
<keyword evidence="4 9" id="KW-0812">Transmembrane</keyword>
<name>L1MEX3_9CORY</name>
<evidence type="ECO:0000256" key="8">
    <source>
        <dbReference type="NCBIfam" id="TIGR03459"/>
    </source>
</evidence>
<dbReference type="Proteomes" id="UP000010445">
    <property type="component" value="Unassembled WGS sequence"/>
</dbReference>
<keyword evidence="11" id="KW-1185">Reference proteome</keyword>
<evidence type="ECO:0000256" key="3">
    <source>
        <dbReference type="ARBA" id="ARBA00022679"/>
    </source>
</evidence>
<keyword evidence="2" id="KW-0328">Glycosyltransferase</keyword>
<dbReference type="GeneID" id="84897440"/>
<feature type="transmembrane region" description="Helical" evidence="9">
    <location>
        <begin position="335"/>
        <end position="352"/>
    </location>
</feature>
<accession>L1MEX3</accession>
<feature type="transmembrane region" description="Helical" evidence="9">
    <location>
        <begin position="430"/>
        <end position="450"/>
    </location>
</feature>
<feature type="transmembrane region" description="Helical" evidence="9">
    <location>
        <begin position="364"/>
        <end position="384"/>
    </location>
</feature>
<feature type="transmembrane region" description="Helical" evidence="9">
    <location>
        <begin position="91"/>
        <end position="107"/>
    </location>
</feature>
<evidence type="ECO:0000256" key="2">
    <source>
        <dbReference type="ARBA" id="ARBA00022676"/>
    </source>
</evidence>
<keyword evidence="6 9" id="KW-0472">Membrane</keyword>
<comment type="similarity">
    <text evidence="7">Belongs to the MptA/B family.</text>
</comment>
<gene>
    <name evidence="10" type="ORF">HMPREF9997_01685</name>
</gene>
<evidence type="ECO:0000256" key="6">
    <source>
        <dbReference type="ARBA" id="ARBA00023136"/>
    </source>
</evidence>
<feature type="transmembrane region" description="Helical" evidence="9">
    <location>
        <begin position="289"/>
        <end position="315"/>
    </location>
</feature>
<comment type="subcellular location">
    <subcellularLocation>
        <location evidence="1">Membrane</location>
        <topology evidence="1">Multi-pass membrane protein</topology>
    </subcellularLocation>
</comment>
<keyword evidence="5 9" id="KW-1133">Transmembrane helix</keyword>
<feature type="transmembrane region" description="Helical" evidence="9">
    <location>
        <begin position="248"/>
        <end position="277"/>
    </location>
</feature>
<dbReference type="Pfam" id="PF26314">
    <property type="entry name" value="MptA_B_family"/>
    <property type="match status" value="1"/>
</dbReference>
<feature type="transmembrane region" description="Helical" evidence="9">
    <location>
        <begin position="177"/>
        <end position="198"/>
    </location>
</feature>
<evidence type="ECO:0000313" key="10">
    <source>
        <dbReference type="EMBL" id="EKX89782.1"/>
    </source>
</evidence>
<organism evidence="10 11">
    <name type="scientific">Corynebacterium durum F0235</name>
    <dbReference type="NCBI Taxonomy" id="1035195"/>
    <lineage>
        <taxon>Bacteria</taxon>
        <taxon>Bacillati</taxon>
        <taxon>Actinomycetota</taxon>
        <taxon>Actinomycetes</taxon>
        <taxon>Mycobacteriales</taxon>
        <taxon>Corynebacteriaceae</taxon>
        <taxon>Corynebacterium</taxon>
    </lineage>
</organism>
<dbReference type="PATRIC" id="fig|1035195.3.peg.1522"/>
<evidence type="ECO:0000256" key="9">
    <source>
        <dbReference type="SAM" id="Phobius"/>
    </source>
</evidence>
<evidence type="ECO:0000313" key="11">
    <source>
        <dbReference type="Proteomes" id="UP000010445"/>
    </source>
</evidence>
<proteinExistence type="inferred from homology"/>
<feature type="transmembrane region" description="Helical" evidence="9">
    <location>
        <begin position="456"/>
        <end position="474"/>
    </location>
</feature>
<dbReference type="eggNOG" id="ENOG502Z9GU">
    <property type="taxonomic scope" value="Bacteria"/>
</dbReference>